<feature type="region of interest" description="Disordered" evidence="1">
    <location>
        <begin position="103"/>
        <end position="192"/>
    </location>
</feature>
<organism evidence="2 3">
    <name type="scientific">Bugula neritina</name>
    <name type="common">Brown bryozoan</name>
    <name type="synonym">Sertularia neritina</name>
    <dbReference type="NCBI Taxonomy" id="10212"/>
    <lineage>
        <taxon>Eukaryota</taxon>
        <taxon>Metazoa</taxon>
        <taxon>Spiralia</taxon>
        <taxon>Lophotrochozoa</taxon>
        <taxon>Bryozoa</taxon>
        <taxon>Gymnolaemata</taxon>
        <taxon>Cheilostomatida</taxon>
        <taxon>Flustrina</taxon>
        <taxon>Buguloidea</taxon>
        <taxon>Bugulidae</taxon>
        <taxon>Bugula</taxon>
    </lineage>
</organism>
<evidence type="ECO:0000313" key="2">
    <source>
        <dbReference type="EMBL" id="KAF6020501.1"/>
    </source>
</evidence>
<gene>
    <name evidence="2" type="ORF">EB796_021191</name>
</gene>
<feature type="compositionally biased region" description="Polar residues" evidence="1">
    <location>
        <begin position="244"/>
        <end position="265"/>
    </location>
</feature>
<dbReference type="EMBL" id="VXIV02003166">
    <property type="protein sequence ID" value="KAF6020501.1"/>
    <property type="molecule type" value="Genomic_DNA"/>
</dbReference>
<feature type="compositionally biased region" description="Polar residues" evidence="1">
    <location>
        <begin position="168"/>
        <end position="182"/>
    </location>
</feature>
<feature type="compositionally biased region" description="Basic and acidic residues" evidence="1">
    <location>
        <begin position="266"/>
        <end position="281"/>
    </location>
</feature>
<comment type="caution">
    <text evidence="2">The sequence shown here is derived from an EMBL/GenBank/DDBJ whole genome shotgun (WGS) entry which is preliminary data.</text>
</comment>
<protein>
    <submittedName>
        <fullName evidence="2">Uncharacterized protein</fullName>
    </submittedName>
</protein>
<proteinExistence type="predicted"/>
<feature type="region of interest" description="Disordered" evidence="1">
    <location>
        <begin position="213"/>
        <end position="289"/>
    </location>
</feature>
<accession>A0A7J7J4B0</accession>
<evidence type="ECO:0000313" key="3">
    <source>
        <dbReference type="Proteomes" id="UP000593567"/>
    </source>
</evidence>
<dbReference type="Proteomes" id="UP000593567">
    <property type="component" value="Unassembled WGS sequence"/>
</dbReference>
<evidence type="ECO:0000256" key="1">
    <source>
        <dbReference type="SAM" id="MobiDB-lite"/>
    </source>
</evidence>
<feature type="compositionally biased region" description="Basic and acidic residues" evidence="1">
    <location>
        <begin position="222"/>
        <end position="243"/>
    </location>
</feature>
<name>A0A7J7J4B0_BUGNE</name>
<keyword evidence="3" id="KW-1185">Reference proteome</keyword>
<reference evidence="2" key="1">
    <citation type="submission" date="2020-06" db="EMBL/GenBank/DDBJ databases">
        <title>Draft genome of Bugula neritina, a colonial animal packing powerful symbionts and potential medicines.</title>
        <authorList>
            <person name="Rayko M."/>
        </authorList>
    </citation>
    <scope>NUCLEOTIDE SEQUENCE [LARGE SCALE GENOMIC DNA]</scope>
    <source>
        <strain evidence="2">Kwan_BN1</strain>
    </source>
</reference>
<sequence length="340" mass="37949">MDGQQQFLKPVQHVPFYVKRPITIDASSHPQLFAYANGGNKPASYSVDLSHPRFGRPKQTDQLSEPINRAQSKSLRDVFEKAILRGDVAIYSPDEDSGVMRNPSFITASLPRPDKHKQKSATIGGDNYMHIGKSGYRKRNDYFVDSSSDSDSDSGRGGQHNDAYIDDASSTVSDEMFKSTSEGPAHSNEEEEFQVQPLPHLLDVEVGHQAGRSTLGGFFKPKYRDYPRNNVHRSSEREHKETIDSGTSRNFRNLHRNSISLNKGDNSVHRDGSMLTHRQEPSSDSGRLPRTKLLLGERTQADLVPNIGTDWDSIAIETQGSSRQGRIERRDSGVVLTALE</sequence>
<dbReference type="AlphaFoldDB" id="A0A7J7J4B0"/>